<feature type="domain" description="Methyltransferase" evidence="1">
    <location>
        <begin position="101"/>
        <end position="192"/>
    </location>
</feature>
<dbReference type="SUPFAM" id="SSF53335">
    <property type="entry name" value="S-adenosyl-L-methionine-dependent methyltransferases"/>
    <property type="match status" value="1"/>
</dbReference>
<dbReference type="Gene3D" id="3.40.50.150">
    <property type="entry name" value="Vaccinia Virus protein VP39"/>
    <property type="match status" value="1"/>
</dbReference>
<dbReference type="STRING" id="105559.Nwat_1249"/>
<proteinExistence type="predicted"/>
<sequence>MENRDPTEQQLRAEADALCRDHRFRRAVWECFPGSGHESMGMALNTAIHPHDQMLIHSLRHHRDPNAAVSQYYNVALQQYFAAQQILQAFFPNPEPDFAFLDFACGFGRLVRLLTLSLSTTNVWVAEIQKDALAFVTQTFNVQALESSASPEQFQAERQFDFIWVASLFSHLPPGLFQRWLQRLLSLLNPRGILCFSVHDQVLLPVGASLPETEILFNPHSENAELNPKIYGTTFVSESFVRHAIHEVGGEDHPYFRIPKGLAQEQDLYVVAKSSVVDLPGLQAFRYGPWGWVDERRISESGELYLRGWAASLDDGALPAVEIKVNGTLHQCPTGLQRKDVRQVFGDDRLEFAGWEFSYPLASQAREAWVEVTARTVANERALLYVGSLSRSS</sequence>
<dbReference type="GO" id="GO:0008168">
    <property type="term" value="F:methyltransferase activity"/>
    <property type="evidence" value="ECO:0007669"/>
    <property type="project" value="UniProtKB-KW"/>
</dbReference>
<evidence type="ECO:0000259" key="1">
    <source>
        <dbReference type="Pfam" id="PF13649"/>
    </source>
</evidence>
<keyword evidence="2" id="KW-0489">Methyltransferase</keyword>
<dbReference type="HOGENOM" id="CLU_697965_0_0_6"/>
<evidence type="ECO:0000313" key="2">
    <source>
        <dbReference type="EMBL" id="ADJ28179.1"/>
    </source>
</evidence>
<keyword evidence="3" id="KW-1185">Reference proteome</keyword>
<dbReference type="RefSeq" id="WP_013220275.1">
    <property type="nucleotide sequence ID" value="NC_014315.1"/>
</dbReference>
<dbReference type="InterPro" id="IPR029063">
    <property type="entry name" value="SAM-dependent_MTases_sf"/>
</dbReference>
<dbReference type="InterPro" id="IPR041698">
    <property type="entry name" value="Methyltransf_25"/>
</dbReference>
<reference evidence="2 3" key="1">
    <citation type="submission" date="2010-06" db="EMBL/GenBank/DDBJ databases">
        <title>Complete sequence of chromosome of Nitrosococcus watsoni C-113.</title>
        <authorList>
            <consortium name="US DOE Joint Genome Institute"/>
            <person name="Lucas S."/>
            <person name="Copeland A."/>
            <person name="Lapidus A."/>
            <person name="Cheng J.-F."/>
            <person name="Bruce D."/>
            <person name="Goodwin L."/>
            <person name="Pitluck S."/>
            <person name="Malfatti S.A."/>
            <person name="Chain P.S.G."/>
            <person name="Land M."/>
            <person name="Hauser L."/>
            <person name="Kyrpides N."/>
            <person name="Ivanova N."/>
            <person name="Cambell M.A."/>
            <person name="Heidelberg J.F."/>
            <person name="Klotz M.G."/>
            <person name="Woyke T."/>
        </authorList>
    </citation>
    <scope>NUCLEOTIDE SEQUENCE [LARGE SCALE GENOMIC DNA]</scope>
    <source>
        <strain evidence="2 3">C-113</strain>
    </source>
</reference>
<name>D8K5K2_NITWC</name>
<keyword evidence="2" id="KW-0808">Transferase</keyword>
<dbReference type="AlphaFoldDB" id="D8K5K2"/>
<organism evidence="2 3">
    <name type="scientific">Nitrosococcus watsoni (strain C-113)</name>
    <dbReference type="NCBI Taxonomy" id="105559"/>
    <lineage>
        <taxon>Bacteria</taxon>
        <taxon>Pseudomonadati</taxon>
        <taxon>Pseudomonadota</taxon>
        <taxon>Gammaproteobacteria</taxon>
        <taxon>Chromatiales</taxon>
        <taxon>Chromatiaceae</taxon>
        <taxon>Nitrosococcus</taxon>
    </lineage>
</organism>
<accession>D8K5K2</accession>
<dbReference type="OrthoDB" id="7209311at2"/>
<dbReference type="Proteomes" id="UP000000393">
    <property type="component" value="Chromosome"/>
</dbReference>
<dbReference type="CDD" id="cd02440">
    <property type="entry name" value="AdoMet_MTases"/>
    <property type="match status" value="1"/>
</dbReference>
<dbReference type="GO" id="GO:0032259">
    <property type="term" value="P:methylation"/>
    <property type="evidence" value="ECO:0007669"/>
    <property type="project" value="UniProtKB-KW"/>
</dbReference>
<dbReference type="KEGG" id="nwa:Nwat_1249"/>
<protein>
    <submittedName>
        <fullName evidence="2">Methyltransferase type 12</fullName>
    </submittedName>
</protein>
<gene>
    <name evidence="2" type="ordered locus">Nwat_1249</name>
</gene>
<dbReference type="eggNOG" id="COG4123">
    <property type="taxonomic scope" value="Bacteria"/>
</dbReference>
<dbReference type="EMBL" id="CP002086">
    <property type="protein sequence ID" value="ADJ28179.1"/>
    <property type="molecule type" value="Genomic_DNA"/>
</dbReference>
<evidence type="ECO:0000313" key="3">
    <source>
        <dbReference type="Proteomes" id="UP000000393"/>
    </source>
</evidence>
<dbReference type="Pfam" id="PF13649">
    <property type="entry name" value="Methyltransf_25"/>
    <property type="match status" value="1"/>
</dbReference>